<dbReference type="STRING" id="1293598.IV56_GL002063"/>
<dbReference type="Gene3D" id="3.40.50.720">
    <property type="entry name" value="NAD(P)-binding Rossmann-like Domain"/>
    <property type="match status" value="1"/>
</dbReference>
<dbReference type="SUPFAM" id="SSF55347">
    <property type="entry name" value="Glyceraldehyde-3-phosphate dehydrogenase-like, C-terminal domain"/>
    <property type="match status" value="1"/>
</dbReference>
<comment type="caution">
    <text evidence="3">The sequence shown here is derived from an EMBL/GenBank/DDBJ whole genome shotgun (WGS) entry which is preliminary data.</text>
</comment>
<evidence type="ECO:0000259" key="2">
    <source>
        <dbReference type="Pfam" id="PF01408"/>
    </source>
</evidence>
<name>A0A0R2MUW9_9LACO</name>
<proteinExistence type="predicted"/>
<feature type="transmembrane region" description="Helical" evidence="1">
    <location>
        <begin position="172"/>
        <end position="194"/>
    </location>
</feature>
<protein>
    <submittedName>
        <fullName evidence="3">Dehydrogenase-like protein</fullName>
    </submittedName>
</protein>
<dbReference type="GO" id="GO:0000166">
    <property type="term" value="F:nucleotide binding"/>
    <property type="evidence" value="ECO:0007669"/>
    <property type="project" value="InterPro"/>
</dbReference>
<keyword evidence="4" id="KW-1185">Reference proteome</keyword>
<evidence type="ECO:0000313" key="4">
    <source>
        <dbReference type="Proteomes" id="UP000050969"/>
    </source>
</evidence>
<sequence>MLRLGVIGTNWITAQFIDAAYKQEAYQLSAIYSRHEATAQALADKVGVKATIYTDLDAFFASDLDVVYIASPNSLHAPQTIQALTAGKHVIVEKPLAVNLKQLAAVDEAVQAHPDLMVFEAARHIYDANFKRINEFVATNDVSGATLSYMKYSSRYDAVLAGETPNVFSRQFGGGALMDLGIYLVYAAVAWFGVPNRATYQAKMLNTGVDGDGVMRLSYPDFDVTLITGKTKNSELTSEIYVGRDTLAFDQVGEIHHLTLKTETETTDLSQPIFDNPMEAEAKAFAEAIETNDREAFKKAWTLANSVHQVMGQLRQSAGLHFDTK</sequence>
<reference evidence="3 4" key="1">
    <citation type="journal article" date="2015" name="Genome Announc.">
        <title>Expanding the biotechnology potential of lactobacilli through comparative genomics of 213 strains and associated genera.</title>
        <authorList>
            <person name="Sun Z."/>
            <person name="Harris H.M."/>
            <person name="McCann A."/>
            <person name="Guo C."/>
            <person name="Argimon S."/>
            <person name="Zhang W."/>
            <person name="Yang X."/>
            <person name="Jeffery I.B."/>
            <person name="Cooney J.C."/>
            <person name="Kagawa T.F."/>
            <person name="Liu W."/>
            <person name="Song Y."/>
            <person name="Salvetti E."/>
            <person name="Wrobel A."/>
            <person name="Rasinkangas P."/>
            <person name="Parkhill J."/>
            <person name="Rea M.C."/>
            <person name="O'Sullivan O."/>
            <person name="Ritari J."/>
            <person name="Douillard F.P."/>
            <person name="Paul Ross R."/>
            <person name="Yang R."/>
            <person name="Briner A.E."/>
            <person name="Felis G.E."/>
            <person name="de Vos W.M."/>
            <person name="Barrangou R."/>
            <person name="Klaenhammer T.R."/>
            <person name="Caufield P.W."/>
            <person name="Cui Y."/>
            <person name="Zhang H."/>
            <person name="O'Toole P.W."/>
        </authorList>
    </citation>
    <scope>NUCLEOTIDE SEQUENCE [LARGE SCALE GENOMIC DNA]</scope>
    <source>
        <strain evidence="3 4">DSM 24301</strain>
    </source>
</reference>
<dbReference type="Gene3D" id="3.30.360.10">
    <property type="entry name" value="Dihydrodipicolinate Reductase, domain 2"/>
    <property type="match status" value="1"/>
</dbReference>
<feature type="domain" description="Gfo/Idh/MocA-like oxidoreductase N-terminal" evidence="2">
    <location>
        <begin position="3"/>
        <end position="114"/>
    </location>
</feature>
<dbReference type="RefSeq" id="WP_056993187.1">
    <property type="nucleotide sequence ID" value="NZ_JQCE01000057.1"/>
</dbReference>
<organism evidence="3 4">
    <name type="scientific">Lacticaseibacillus saniviri JCM 17471 = DSM 24301</name>
    <dbReference type="NCBI Taxonomy" id="1293598"/>
    <lineage>
        <taxon>Bacteria</taxon>
        <taxon>Bacillati</taxon>
        <taxon>Bacillota</taxon>
        <taxon>Bacilli</taxon>
        <taxon>Lactobacillales</taxon>
        <taxon>Lactobacillaceae</taxon>
        <taxon>Lacticaseibacillus</taxon>
    </lineage>
</organism>
<dbReference type="PANTHER" id="PTHR43054:SF1">
    <property type="entry name" value="SCYLLO-INOSITOL 2-DEHYDROGENASE (NADP(+)) IOLU"/>
    <property type="match status" value="1"/>
</dbReference>
<dbReference type="PANTHER" id="PTHR43054">
    <property type="match status" value="1"/>
</dbReference>
<keyword evidence="1" id="KW-0472">Membrane</keyword>
<dbReference type="PATRIC" id="fig|1293598.4.peg.2149"/>
<dbReference type="AlphaFoldDB" id="A0A0R2MUW9"/>
<dbReference type="SUPFAM" id="SSF51735">
    <property type="entry name" value="NAD(P)-binding Rossmann-fold domains"/>
    <property type="match status" value="1"/>
</dbReference>
<evidence type="ECO:0000256" key="1">
    <source>
        <dbReference type="SAM" id="Phobius"/>
    </source>
</evidence>
<evidence type="ECO:0000313" key="3">
    <source>
        <dbReference type="EMBL" id="KRO16064.1"/>
    </source>
</evidence>
<dbReference type="Proteomes" id="UP000050969">
    <property type="component" value="Unassembled WGS sequence"/>
</dbReference>
<dbReference type="InterPro" id="IPR000683">
    <property type="entry name" value="Gfo/Idh/MocA-like_OxRdtase_N"/>
</dbReference>
<gene>
    <name evidence="3" type="ORF">IV56_GL002063</name>
</gene>
<keyword evidence="1" id="KW-0812">Transmembrane</keyword>
<dbReference type="Pfam" id="PF01408">
    <property type="entry name" value="GFO_IDH_MocA"/>
    <property type="match status" value="1"/>
</dbReference>
<keyword evidence="1" id="KW-1133">Transmembrane helix</keyword>
<accession>A0A0R2MUW9</accession>
<dbReference type="EMBL" id="JQCE01000057">
    <property type="protein sequence ID" value="KRO16064.1"/>
    <property type="molecule type" value="Genomic_DNA"/>
</dbReference>
<dbReference type="InterPro" id="IPR036291">
    <property type="entry name" value="NAD(P)-bd_dom_sf"/>
</dbReference>